<dbReference type="PANTHER" id="PTHR30461:SF2">
    <property type="entry name" value="SERINE RECOMBINASE PINE-RELATED"/>
    <property type="match status" value="1"/>
</dbReference>
<keyword evidence="5" id="KW-1185">Reference proteome</keyword>
<evidence type="ECO:0000256" key="2">
    <source>
        <dbReference type="ARBA" id="ARBA00023172"/>
    </source>
</evidence>
<dbReference type="Gene3D" id="3.40.50.1390">
    <property type="entry name" value="Resolvase, N-terminal catalytic domain"/>
    <property type="match status" value="1"/>
</dbReference>
<feature type="domain" description="Resolvase/invertase-type recombinase catalytic" evidence="3">
    <location>
        <begin position="7"/>
        <end position="131"/>
    </location>
</feature>
<keyword evidence="2" id="KW-0233">DNA recombination</keyword>
<dbReference type="Pfam" id="PF00239">
    <property type="entry name" value="Resolvase"/>
    <property type="match status" value="1"/>
</dbReference>
<keyword evidence="1" id="KW-0238">DNA-binding</keyword>
<gene>
    <name evidence="4" type="ORF">KCX82_01020</name>
</gene>
<comment type="caution">
    <text evidence="4">The sequence shown here is derived from an EMBL/GenBank/DDBJ whole genome shotgun (WGS) entry which is preliminary data.</text>
</comment>
<dbReference type="SMART" id="SM00857">
    <property type="entry name" value="Resolvase"/>
    <property type="match status" value="1"/>
</dbReference>
<accession>A0A8J7VZE5</accession>
<dbReference type="AlphaFoldDB" id="A0A8J7VZE5"/>
<dbReference type="InterPro" id="IPR050639">
    <property type="entry name" value="SSR_resolvase"/>
</dbReference>
<sequence length="131" mass="14544">MNKKNRAWVYCRIDAPEDTHGALKGQRQQLIDYADQMGFAVVGSSEDLANGLSFDRPGLKRFAEAAESGNVDVLLVHNVSRIGSDTCQTMDYLERIAQVGVTAYSPLEGKLSFSFQKMVQDMISYSAMDQQ</sequence>
<dbReference type="InterPro" id="IPR006119">
    <property type="entry name" value="Resolv_N"/>
</dbReference>
<dbReference type="GO" id="GO:0000150">
    <property type="term" value="F:DNA strand exchange activity"/>
    <property type="evidence" value="ECO:0007669"/>
    <property type="project" value="InterPro"/>
</dbReference>
<dbReference type="GO" id="GO:0003677">
    <property type="term" value="F:DNA binding"/>
    <property type="evidence" value="ECO:0007669"/>
    <property type="project" value="UniProtKB-KW"/>
</dbReference>
<dbReference type="SUPFAM" id="SSF53041">
    <property type="entry name" value="Resolvase-like"/>
    <property type="match status" value="1"/>
</dbReference>
<dbReference type="Proteomes" id="UP000675664">
    <property type="component" value="Unassembled WGS sequence"/>
</dbReference>
<organism evidence="4 5">
    <name type="scientific">Sinanaerobacter chloroacetimidivorans</name>
    <dbReference type="NCBI Taxonomy" id="2818044"/>
    <lineage>
        <taxon>Bacteria</taxon>
        <taxon>Bacillati</taxon>
        <taxon>Bacillota</taxon>
        <taxon>Clostridia</taxon>
        <taxon>Peptostreptococcales</taxon>
        <taxon>Anaerovoracaceae</taxon>
        <taxon>Sinanaerobacter</taxon>
    </lineage>
</organism>
<reference evidence="4" key="1">
    <citation type="submission" date="2021-04" db="EMBL/GenBank/DDBJ databases">
        <title>Sinoanaerobacter chloroacetimidivorans sp. nov., an obligate anaerobic bacterium isolated from anaerobic sludge.</title>
        <authorList>
            <person name="Bao Y."/>
        </authorList>
    </citation>
    <scope>NUCLEOTIDE SEQUENCE</scope>
    <source>
        <strain evidence="4">BAD-6</strain>
    </source>
</reference>
<evidence type="ECO:0000259" key="3">
    <source>
        <dbReference type="SMART" id="SM00857"/>
    </source>
</evidence>
<dbReference type="EMBL" id="JAGSND010000001">
    <property type="protein sequence ID" value="MBR0596445.1"/>
    <property type="molecule type" value="Genomic_DNA"/>
</dbReference>
<evidence type="ECO:0000313" key="5">
    <source>
        <dbReference type="Proteomes" id="UP000675664"/>
    </source>
</evidence>
<dbReference type="CDD" id="cd00338">
    <property type="entry name" value="Ser_Recombinase"/>
    <property type="match status" value="1"/>
</dbReference>
<dbReference type="RefSeq" id="WP_227016575.1">
    <property type="nucleotide sequence ID" value="NZ_JAGSND010000001.1"/>
</dbReference>
<evidence type="ECO:0000256" key="1">
    <source>
        <dbReference type="ARBA" id="ARBA00023125"/>
    </source>
</evidence>
<reference evidence="4" key="2">
    <citation type="submission" date="2021-04" db="EMBL/GenBank/DDBJ databases">
        <authorList>
            <person name="Liu J."/>
        </authorList>
    </citation>
    <scope>NUCLEOTIDE SEQUENCE</scope>
    <source>
        <strain evidence="4">BAD-6</strain>
    </source>
</reference>
<dbReference type="InterPro" id="IPR036162">
    <property type="entry name" value="Resolvase-like_N_sf"/>
</dbReference>
<protein>
    <submittedName>
        <fullName evidence="4">Recombinase family protein</fullName>
    </submittedName>
</protein>
<proteinExistence type="predicted"/>
<name>A0A8J7VZE5_9FIRM</name>
<dbReference type="PANTHER" id="PTHR30461">
    <property type="entry name" value="DNA-INVERTASE FROM LAMBDOID PROPHAGE"/>
    <property type="match status" value="1"/>
</dbReference>
<evidence type="ECO:0000313" key="4">
    <source>
        <dbReference type="EMBL" id="MBR0596445.1"/>
    </source>
</evidence>